<gene>
    <name evidence="3" type="ORF">PaecuDRAFT_1762</name>
</gene>
<dbReference type="InterPro" id="IPR036365">
    <property type="entry name" value="PGBD-like_sf"/>
</dbReference>
<accession>E0I811</accession>
<evidence type="ECO:0000313" key="3">
    <source>
        <dbReference type="EMBL" id="EFM11316.1"/>
    </source>
</evidence>
<dbReference type="InterPro" id="IPR002477">
    <property type="entry name" value="Peptidoglycan-bd-like"/>
</dbReference>
<feature type="domain" description="Peptidoglycan binding-like" evidence="1">
    <location>
        <begin position="23"/>
        <end position="86"/>
    </location>
</feature>
<dbReference type="Pfam" id="PF01471">
    <property type="entry name" value="PG_binding_1"/>
    <property type="match status" value="1"/>
</dbReference>
<dbReference type="InterPro" id="IPR036366">
    <property type="entry name" value="PGBDSf"/>
</dbReference>
<evidence type="ECO:0000259" key="2">
    <source>
        <dbReference type="Pfam" id="PF13529"/>
    </source>
</evidence>
<dbReference type="EMBL" id="AEDD01000004">
    <property type="protein sequence ID" value="EFM11316.1"/>
    <property type="molecule type" value="Genomic_DNA"/>
</dbReference>
<dbReference type="STRING" id="717606.PaecuDRAFT_1762"/>
<reference evidence="3 4" key="1">
    <citation type="submission" date="2010-07" db="EMBL/GenBank/DDBJ databases">
        <title>The draft genome of Paenibacillus curdlanolyticus YK9.</title>
        <authorList>
            <consortium name="US DOE Joint Genome Institute (JGI-PGF)"/>
            <person name="Lucas S."/>
            <person name="Copeland A."/>
            <person name="Lapidus A."/>
            <person name="Cheng J.-F."/>
            <person name="Bruce D."/>
            <person name="Goodwin L."/>
            <person name="Pitluck S."/>
            <person name="Land M.L."/>
            <person name="Hauser L."/>
            <person name="Chang Y.-J."/>
            <person name="Jeffries C."/>
            <person name="Anderson I.J."/>
            <person name="Johnson E."/>
            <person name="Loganathan U."/>
            <person name="Mulhopadhyay B."/>
            <person name="Kyrpides N."/>
            <person name="Woyke T.J."/>
        </authorList>
    </citation>
    <scope>NUCLEOTIDE SEQUENCE [LARGE SCALE GENOMIC DNA]</scope>
    <source>
        <strain evidence="3 4">YK9</strain>
    </source>
</reference>
<keyword evidence="4" id="KW-1185">Reference proteome</keyword>
<dbReference type="RefSeq" id="WP_006037773.1">
    <property type="nucleotide sequence ID" value="NZ_AEDD01000004.1"/>
</dbReference>
<dbReference type="Gene3D" id="1.10.101.10">
    <property type="entry name" value="PGBD-like superfamily/PGBD"/>
    <property type="match status" value="1"/>
</dbReference>
<organism evidence="3 4">
    <name type="scientific">Paenibacillus curdlanolyticus YK9</name>
    <dbReference type="NCBI Taxonomy" id="717606"/>
    <lineage>
        <taxon>Bacteria</taxon>
        <taxon>Bacillati</taxon>
        <taxon>Bacillota</taxon>
        <taxon>Bacilli</taxon>
        <taxon>Bacillales</taxon>
        <taxon>Paenibacillaceae</taxon>
        <taxon>Paenibacillus</taxon>
    </lineage>
</organism>
<dbReference type="AlphaFoldDB" id="E0I811"/>
<name>E0I811_9BACL</name>
<evidence type="ECO:0000313" key="4">
    <source>
        <dbReference type="Proteomes" id="UP000005387"/>
    </source>
</evidence>
<dbReference type="InterPro" id="IPR039564">
    <property type="entry name" value="Peptidase_C39-like"/>
</dbReference>
<protein>
    <submittedName>
        <fullName evidence="3">Peptidoglycan-binding domain 1 protein</fullName>
    </submittedName>
</protein>
<sequence length="293" mass="31527">MSNRPDQNPPEGVLSLDPGTFKPEVQQLQSQLNALGYKGSTQKPLVADGKFGPNTLYAVNAFKAANKLGNTGASQGKVGPQTWKALFSPDALNAAGVRVGGGGSSAASSKKLVYYNQEDARWRNLLYSNRRDASQTVGTSGCGPTCAAMAISTLTGKALLPPVLAKFAVDNGFRTMDSGTAWGFFGKIAPVHGVRCVQTSDWEDAKHALAQDGHLVIASMRPGHFTLGGHYILLHGIIKRSMDAWIEVLDPNMDNTRYGHDDLVDEGTKDDGRVTARESLFRREAGQFWVFSN</sequence>
<evidence type="ECO:0000259" key="1">
    <source>
        <dbReference type="Pfam" id="PF01471"/>
    </source>
</evidence>
<dbReference type="OrthoDB" id="3186156at2"/>
<dbReference type="SUPFAM" id="SSF47090">
    <property type="entry name" value="PGBD-like"/>
    <property type="match status" value="1"/>
</dbReference>
<dbReference type="Gene3D" id="3.90.70.10">
    <property type="entry name" value="Cysteine proteinases"/>
    <property type="match status" value="1"/>
</dbReference>
<dbReference type="Proteomes" id="UP000005387">
    <property type="component" value="Unassembled WGS sequence"/>
</dbReference>
<dbReference type="Pfam" id="PF13529">
    <property type="entry name" value="Peptidase_C39_2"/>
    <property type="match status" value="1"/>
</dbReference>
<feature type="domain" description="Peptidase C39-like" evidence="2">
    <location>
        <begin position="114"/>
        <end position="241"/>
    </location>
</feature>
<dbReference type="eggNOG" id="COG0768">
    <property type="taxonomic scope" value="Bacteria"/>
</dbReference>
<proteinExistence type="predicted"/>